<dbReference type="EMBL" id="BAEN01000076">
    <property type="protein sequence ID" value="GAC16734.1"/>
    <property type="molecule type" value="Genomic_DNA"/>
</dbReference>
<comment type="caution">
    <text evidence="1">The sequence shown here is derived from an EMBL/GenBank/DDBJ whole genome shotgun (WGS) entry which is preliminary data.</text>
</comment>
<evidence type="ECO:0000313" key="2">
    <source>
        <dbReference type="Proteomes" id="UP000006334"/>
    </source>
</evidence>
<reference evidence="1 2" key="1">
    <citation type="journal article" date="2017" name="Antonie Van Leeuwenhoek">
        <title>Rhizobium rhizosphaerae sp. nov., a novel species isolated from rice rhizosphere.</title>
        <authorList>
            <person name="Zhao J.J."/>
            <person name="Zhang J."/>
            <person name="Zhang R.J."/>
            <person name="Zhang C.W."/>
            <person name="Yin H.Q."/>
            <person name="Zhang X.X."/>
        </authorList>
    </citation>
    <scope>NUCLEOTIDE SEQUENCE [LARGE SCALE GENOMIC DNA]</scope>
    <source>
        <strain evidence="1 2">E3</strain>
    </source>
</reference>
<dbReference type="eggNOG" id="ENOG5033HG1">
    <property type="taxonomic scope" value="Bacteria"/>
</dbReference>
<dbReference type="Proteomes" id="UP000006334">
    <property type="component" value="Unassembled WGS sequence"/>
</dbReference>
<dbReference type="RefSeq" id="WP_008846536.1">
    <property type="nucleotide sequence ID" value="NZ_BAEN01000076.1"/>
</dbReference>
<evidence type="ECO:0000313" key="1">
    <source>
        <dbReference type="EMBL" id="GAC16734.1"/>
    </source>
</evidence>
<keyword evidence="2" id="KW-1185">Reference proteome</keyword>
<accession>K6X7Y2</accession>
<dbReference type="OrthoDB" id="6387764at2"/>
<organism evidence="1 2">
    <name type="scientific">Aliiglaciecola lipolytica E3</name>
    <dbReference type="NCBI Taxonomy" id="1127673"/>
    <lineage>
        <taxon>Bacteria</taxon>
        <taxon>Pseudomonadati</taxon>
        <taxon>Pseudomonadota</taxon>
        <taxon>Gammaproteobacteria</taxon>
        <taxon>Alteromonadales</taxon>
        <taxon>Alteromonadaceae</taxon>
        <taxon>Aliiglaciecola</taxon>
    </lineage>
</organism>
<evidence type="ECO:0008006" key="3">
    <source>
        <dbReference type="Google" id="ProtNLM"/>
    </source>
</evidence>
<dbReference type="STRING" id="1127673.GLIP_4123"/>
<dbReference type="AlphaFoldDB" id="K6X7Y2"/>
<name>K6X7Y2_9ALTE</name>
<proteinExistence type="predicted"/>
<gene>
    <name evidence="1" type="ORF">GLIP_4123</name>
</gene>
<sequence length="170" mass="19419">MKTKWGVILGLWLVLVSFKSFGFVFTISEKQLNAVLLLSFPIVREYQGVEATFYDPIIKLDALDKKVDITTSIRGLQDGKLFIARGTIEGQFDYDPLNQHLRIEKPILKHFKMLENHIEDSEHAVRTIKQTIGRNLPEIMLVDFNKLKMGFGDIAPKDVDITPLGLEITF</sequence>
<protein>
    <recommendedName>
        <fullName evidence="3">DUF1439 domain-containing protein</fullName>
    </recommendedName>
</protein>